<comment type="caution">
    <text evidence="1">The sequence shown here is derived from an EMBL/GenBank/DDBJ whole genome shotgun (WGS) entry which is preliminary data.</text>
</comment>
<keyword evidence="2" id="KW-1185">Reference proteome</keyword>
<dbReference type="Proteomes" id="UP000520156">
    <property type="component" value="Unassembled WGS sequence"/>
</dbReference>
<dbReference type="RefSeq" id="WP_185683962.1">
    <property type="nucleotide sequence ID" value="NZ_JACLAU010000021.1"/>
</dbReference>
<evidence type="ECO:0008006" key="3">
    <source>
        <dbReference type="Google" id="ProtNLM"/>
    </source>
</evidence>
<evidence type="ECO:0000313" key="2">
    <source>
        <dbReference type="Proteomes" id="UP000520156"/>
    </source>
</evidence>
<dbReference type="EMBL" id="JACLAU010000021">
    <property type="protein sequence ID" value="MBC2652551.1"/>
    <property type="molecule type" value="Genomic_DNA"/>
</dbReference>
<protein>
    <recommendedName>
        <fullName evidence="3">PilZ domain-containing protein</fullName>
    </recommendedName>
</protein>
<dbReference type="AlphaFoldDB" id="A0A7X1KCS5"/>
<proteinExistence type="predicted"/>
<name>A0A7X1KCS5_9SPHN</name>
<gene>
    <name evidence="1" type="ORF">H7F49_12640</name>
</gene>
<sequence>MYLDHAPDAVPPVTPVAYMPRRAERIAFDMLVRYSWRGQRGTTLVKDLTRFGARIEGISGLRKEDWLTLLLPDVQPIDAEIAWVAGTSAGLAFDSAVPLEAFDSLVRNFATGGYPPPGGFSAAA</sequence>
<organism evidence="1 2">
    <name type="scientific">Novosphingobium aerophilum</name>
    <dbReference type="NCBI Taxonomy" id="2839843"/>
    <lineage>
        <taxon>Bacteria</taxon>
        <taxon>Pseudomonadati</taxon>
        <taxon>Pseudomonadota</taxon>
        <taxon>Alphaproteobacteria</taxon>
        <taxon>Sphingomonadales</taxon>
        <taxon>Sphingomonadaceae</taxon>
        <taxon>Novosphingobium</taxon>
    </lineage>
</organism>
<reference evidence="1 2" key="1">
    <citation type="submission" date="2020-08" db="EMBL/GenBank/DDBJ databases">
        <title>The genome sequence of Novosphingobium flavum 4Y4.</title>
        <authorList>
            <person name="Liu Y."/>
        </authorList>
    </citation>
    <scope>NUCLEOTIDE SEQUENCE [LARGE SCALE GENOMIC DNA]</scope>
    <source>
        <strain evidence="1 2">4Y4</strain>
    </source>
</reference>
<dbReference type="SUPFAM" id="SSF141371">
    <property type="entry name" value="PilZ domain-like"/>
    <property type="match status" value="1"/>
</dbReference>
<evidence type="ECO:0000313" key="1">
    <source>
        <dbReference type="EMBL" id="MBC2652551.1"/>
    </source>
</evidence>
<accession>A0A7X1KCS5</accession>